<protein>
    <submittedName>
        <fullName evidence="2">3-oxoacyl-ACP reductase-like protein</fullName>
    </submittedName>
</protein>
<evidence type="ECO:0000256" key="1">
    <source>
        <dbReference type="SAM" id="MobiDB-lite"/>
    </source>
</evidence>
<feature type="region of interest" description="Disordered" evidence="1">
    <location>
        <begin position="40"/>
        <end position="78"/>
    </location>
</feature>
<evidence type="ECO:0000313" key="2">
    <source>
        <dbReference type="EMBL" id="MBB6439917.1"/>
    </source>
</evidence>
<feature type="compositionally biased region" description="Low complexity" evidence="1">
    <location>
        <begin position="41"/>
        <end position="58"/>
    </location>
</feature>
<dbReference type="RefSeq" id="WP_185036402.1">
    <property type="nucleotide sequence ID" value="NZ_BNBN01000048.1"/>
</dbReference>
<organism evidence="2 3">
    <name type="scientific">Streptomyces candidus</name>
    <dbReference type="NCBI Taxonomy" id="67283"/>
    <lineage>
        <taxon>Bacteria</taxon>
        <taxon>Bacillati</taxon>
        <taxon>Actinomycetota</taxon>
        <taxon>Actinomycetes</taxon>
        <taxon>Kitasatosporales</taxon>
        <taxon>Streptomycetaceae</taxon>
        <taxon>Streptomyces</taxon>
    </lineage>
</organism>
<keyword evidence="3" id="KW-1185">Reference proteome</keyword>
<sequence length="78" mass="8266">MPRIQLAYWHGDHAPGDEVNVSDDELAALTRDGRVAEVLQEPAPAETPAPAASAASAPPVEPSQEQPETAVDAGRKRR</sequence>
<gene>
    <name evidence="2" type="ORF">HNQ79_006429</name>
</gene>
<proteinExistence type="predicted"/>
<dbReference type="EMBL" id="JACHEM010000031">
    <property type="protein sequence ID" value="MBB6439917.1"/>
    <property type="molecule type" value="Genomic_DNA"/>
</dbReference>
<evidence type="ECO:0000313" key="3">
    <source>
        <dbReference type="Proteomes" id="UP000540423"/>
    </source>
</evidence>
<accession>A0A7X0LT63</accession>
<reference evidence="2 3" key="1">
    <citation type="submission" date="2020-08" db="EMBL/GenBank/DDBJ databases">
        <title>Genomic Encyclopedia of Type Strains, Phase IV (KMG-IV): sequencing the most valuable type-strain genomes for metagenomic binning, comparative biology and taxonomic classification.</title>
        <authorList>
            <person name="Goeker M."/>
        </authorList>
    </citation>
    <scope>NUCLEOTIDE SEQUENCE [LARGE SCALE GENOMIC DNA]</scope>
    <source>
        <strain evidence="2 3">DSM 40141</strain>
    </source>
</reference>
<name>A0A7X0LT63_9ACTN</name>
<dbReference type="Proteomes" id="UP000540423">
    <property type="component" value="Unassembled WGS sequence"/>
</dbReference>
<dbReference type="AlphaFoldDB" id="A0A7X0LT63"/>
<comment type="caution">
    <text evidence="2">The sequence shown here is derived from an EMBL/GenBank/DDBJ whole genome shotgun (WGS) entry which is preliminary data.</text>
</comment>